<dbReference type="GO" id="GO:0016740">
    <property type="term" value="F:transferase activity"/>
    <property type="evidence" value="ECO:0007669"/>
    <property type="project" value="UniProtKB-KW"/>
</dbReference>
<evidence type="ECO:0000313" key="11">
    <source>
        <dbReference type="EMBL" id="ANY67508.1"/>
    </source>
</evidence>
<dbReference type="InterPro" id="IPR027417">
    <property type="entry name" value="P-loop_NTPase"/>
</dbReference>
<keyword evidence="8" id="KW-0067">ATP-binding</keyword>
<dbReference type="GO" id="GO:0002949">
    <property type="term" value="P:tRNA threonylcarbamoyladenosine modification"/>
    <property type="evidence" value="ECO:0007669"/>
    <property type="project" value="InterPro"/>
</dbReference>
<sequence>MQTAIGEAQWKAGSTKDTETLAMLIASWAKPGMLLALDGDLGAGKTTFSQFFAKAIGVQGIVNSPTFTIIKEYEGAEMPFYHMDVYRVSLEEADELGLDEYFYGSGVTIVEWASLIEELLPEERLELYLEHTGGEERVIRLKGIGEAYAGWCQSLNDREVGKQHG</sequence>
<accession>A0A1B2DIG9</accession>
<evidence type="ECO:0000256" key="8">
    <source>
        <dbReference type="ARBA" id="ARBA00022840"/>
    </source>
</evidence>
<dbReference type="GO" id="GO:0005524">
    <property type="term" value="F:ATP binding"/>
    <property type="evidence" value="ECO:0007669"/>
    <property type="project" value="UniProtKB-KW"/>
</dbReference>
<evidence type="ECO:0000256" key="6">
    <source>
        <dbReference type="ARBA" id="ARBA00022723"/>
    </source>
</evidence>
<dbReference type="GO" id="GO:0005737">
    <property type="term" value="C:cytoplasm"/>
    <property type="evidence" value="ECO:0007669"/>
    <property type="project" value="UniProtKB-SubCell"/>
</dbReference>
<keyword evidence="11" id="KW-0808">Transferase</keyword>
<keyword evidence="5" id="KW-0819">tRNA processing</keyword>
<keyword evidence="7" id="KW-0547">Nucleotide-binding</keyword>
<protein>
    <recommendedName>
        <fullName evidence="3">tRNA threonylcarbamoyladenosine biosynthesis protein TsaE</fullName>
    </recommendedName>
    <alternativeName>
        <fullName evidence="10">t(6)A37 threonylcarbamoyladenosine biosynthesis protein TsaE</fullName>
    </alternativeName>
</protein>
<comment type="similarity">
    <text evidence="2">Belongs to the TsaE family.</text>
</comment>
<proteinExistence type="inferred from homology"/>
<keyword evidence="6" id="KW-0479">Metal-binding</keyword>
<dbReference type="Gene3D" id="3.40.50.300">
    <property type="entry name" value="P-loop containing nucleotide triphosphate hydrolases"/>
    <property type="match status" value="1"/>
</dbReference>
<evidence type="ECO:0000256" key="1">
    <source>
        <dbReference type="ARBA" id="ARBA00004496"/>
    </source>
</evidence>
<keyword evidence="9" id="KW-0460">Magnesium</keyword>
<dbReference type="AlphaFoldDB" id="A0A1B2DIG9"/>
<evidence type="ECO:0000256" key="10">
    <source>
        <dbReference type="ARBA" id="ARBA00032441"/>
    </source>
</evidence>
<dbReference type="PANTHER" id="PTHR33540">
    <property type="entry name" value="TRNA THREONYLCARBAMOYLADENOSINE BIOSYNTHESIS PROTEIN TSAE"/>
    <property type="match status" value="1"/>
</dbReference>
<comment type="subcellular location">
    <subcellularLocation>
        <location evidence="1">Cytoplasm</location>
    </subcellularLocation>
</comment>
<dbReference type="InterPro" id="IPR003442">
    <property type="entry name" value="T6A_TsaE"/>
</dbReference>
<dbReference type="NCBIfam" id="TIGR00150">
    <property type="entry name" value="T6A_YjeE"/>
    <property type="match status" value="1"/>
</dbReference>
<dbReference type="SUPFAM" id="SSF52540">
    <property type="entry name" value="P-loop containing nucleoside triphosphate hydrolases"/>
    <property type="match status" value="1"/>
</dbReference>
<dbReference type="RefSeq" id="WP_099518701.1">
    <property type="nucleotide sequence ID" value="NZ_CP016808.1"/>
</dbReference>
<evidence type="ECO:0000256" key="2">
    <source>
        <dbReference type="ARBA" id="ARBA00007599"/>
    </source>
</evidence>
<keyword evidence="4" id="KW-0963">Cytoplasm</keyword>
<gene>
    <name evidence="11" type="ORF">BBD42_14265</name>
</gene>
<evidence type="ECO:0000256" key="5">
    <source>
        <dbReference type="ARBA" id="ARBA00022694"/>
    </source>
</evidence>
<evidence type="ECO:0000256" key="7">
    <source>
        <dbReference type="ARBA" id="ARBA00022741"/>
    </source>
</evidence>
<dbReference type="Pfam" id="PF02367">
    <property type="entry name" value="TsaE"/>
    <property type="match status" value="1"/>
</dbReference>
<dbReference type="PANTHER" id="PTHR33540:SF2">
    <property type="entry name" value="TRNA THREONYLCARBAMOYLADENOSINE BIOSYNTHESIS PROTEIN TSAE"/>
    <property type="match status" value="1"/>
</dbReference>
<reference evidence="11" key="1">
    <citation type="submission" date="2016-08" db="EMBL/GenBank/DDBJ databases">
        <title>Complete Genome Seqeunce of Paenibacillus sp. BIHB 4019 from tea rhizoplane.</title>
        <authorList>
            <person name="Thakur R."/>
            <person name="Swarnkar M.K."/>
            <person name="Gulati A."/>
        </authorList>
    </citation>
    <scope>NUCLEOTIDE SEQUENCE [LARGE SCALE GENOMIC DNA]</scope>
    <source>
        <strain evidence="11">BIHB4019</strain>
    </source>
</reference>
<evidence type="ECO:0000256" key="9">
    <source>
        <dbReference type="ARBA" id="ARBA00022842"/>
    </source>
</evidence>
<evidence type="ECO:0000256" key="3">
    <source>
        <dbReference type="ARBA" id="ARBA00019010"/>
    </source>
</evidence>
<organism evidence="11">
    <name type="scientific">Paenibacillus sp. BIHB 4019</name>
    <dbReference type="NCBI Taxonomy" id="1870819"/>
    <lineage>
        <taxon>Bacteria</taxon>
        <taxon>Bacillati</taxon>
        <taxon>Bacillota</taxon>
        <taxon>Bacilli</taxon>
        <taxon>Bacillales</taxon>
        <taxon>Paenibacillaceae</taxon>
        <taxon>Paenibacillus</taxon>
    </lineage>
</organism>
<dbReference type="GO" id="GO:0046872">
    <property type="term" value="F:metal ion binding"/>
    <property type="evidence" value="ECO:0007669"/>
    <property type="project" value="UniProtKB-KW"/>
</dbReference>
<name>A0A1B2DIG9_9BACL</name>
<evidence type="ECO:0000256" key="4">
    <source>
        <dbReference type="ARBA" id="ARBA00022490"/>
    </source>
</evidence>
<dbReference type="EMBL" id="CP016808">
    <property type="protein sequence ID" value="ANY67508.1"/>
    <property type="molecule type" value="Genomic_DNA"/>
</dbReference>